<dbReference type="Gene3D" id="2.40.50.100">
    <property type="match status" value="1"/>
</dbReference>
<dbReference type="PANTHER" id="PTHR30469:SF37">
    <property type="entry name" value="RAGD PROTEIN"/>
    <property type="match status" value="1"/>
</dbReference>
<dbReference type="NCBIfam" id="TIGR01730">
    <property type="entry name" value="RND_mfp"/>
    <property type="match status" value="1"/>
</dbReference>
<dbReference type="GO" id="GO:0015562">
    <property type="term" value="F:efflux transmembrane transporter activity"/>
    <property type="evidence" value="ECO:0007669"/>
    <property type="project" value="TreeGrafter"/>
</dbReference>
<feature type="transmembrane region" description="Helical" evidence="3">
    <location>
        <begin position="9"/>
        <end position="26"/>
    </location>
</feature>
<name>A0A5Q0BMS6_9GAMM</name>
<dbReference type="Pfam" id="PF25954">
    <property type="entry name" value="Beta-barrel_RND_2"/>
    <property type="match status" value="1"/>
</dbReference>
<evidence type="ECO:0000256" key="3">
    <source>
        <dbReference type="SAM" id="Phobius"/>
    </source>
</evidence>
<dbReference type="EMBL" id="CP044205">
    <property type="protein sequence ID" value="QFY43551.1"/>
    <property type="molecule type" value="Genomic_DNA"/>
</dbReference>
<dbReference type="RefSeq" id="WP_153249535.1">
    <property type="nucleotide sequence ID" value="NZ_CP044205.1"/>
</dbReference>
<dbReference type="KEGG" id="mmob:F6R98_13750"/>
<dbReference type="SUPFAM" id="SSF111369">
    <property type="entry name" value="HlyD-like secretion proteins"/>
    <property type="match status" value="1"/>
</dbReference>
<dbReference type="Proteomes" id="UP000325755">
    <property type="component" value="Chromosome"/>
</dbReference>
<feature type="region of interest" description="Disordered" evidence="2">
    <location>
        <begin position="381"/>
        <end position="408"/>
    </location>
</feature>
<dbReference type="InParanoid" id="A0A5Q0BMS6"/>
<evidence type="ECO:0000259" key="5">
    <source>
        <dbReference type="Pfam" id="PF25973"/>
    </source>
</evidence>
<keyword evidence="7" id="KW-1185">Reference proteome</keyword>
<dbReference type="InterPro" id="IPR006143">
    <property type="entry name" value="RND_pump_MFP"/>
</dbReference>
<feature type="domain" description="CusB-like beta-barrel" evidence="4">
    <location>
        <begin position="232"/>
        <end position="302"/>
    </location>
</feature>
<evidence type="ECO:0000313" key="6">
    <source>
        <dbReference type="EMBL" id="QFY43551.1"/>
    </source>
</evidence>
<dbReference type="Pfam" id="PF25973">
    <property type="entry name" value="BSH_CzcB"/>
    <property type="match status" value="1"/>
</dbReference>
<dbReference type="InterPro" id="IPR058792">
    <property type="entry name" value="Beta-barrel_RND_2"/>
</dbReference>
<sequence length="408" mass="44620">MHSILRQPRVVILILLCVVYVGYQFYVRKHDADALREETLRDAVPTVAVTHARPIAPTATITLPGNIDAWYQAPIYAQIPGYVKMWYKDYGAHVKQGDVLAEISQPTLDAEFSQAKADLDSQRAKYNLALVSLKRWLALRESHAVSEQSISVAEANERSEAALVKAAENNVNNFLAKMRFKTIVAPYDGVVTQRNINVGDYINKDGNISSASGNTVSNLFSVADMHKMRLFISVPSAFADMLKPSLTADVTVPQFTNRHFTAKFLTAANGIDPNTRTVITEFTIDNDDAALWPGSYATVRLTVPVDTNILSIPASALVFQEANTQVAVVTDDDRIHFKSILLSKILDGTVEFTEGVSRSERIVNNPSAALLEGDKVRVVTPAPGYDLTSQETPEPAAEPSSSNASPAE</sequence>
<dbReference type="OrthoDB" id="9806939at2"/>
<dbReference type="Gene3D" id="1.10.287.470">
    <property type="entry name" value="Helix hairpin bin"/>
    <property type="match status" value="1"/>
</dbReference>
<dbReference type="PANTHER" id="PTHR30469">
    <property type="entry name" value="MULTIDRUG RESISTANCE PROTEIN MDTA"/>
    <property type="match status" value="1"/>
</dbReference>
<keyword evidence="3" id="KW-1133">Transmembrane helix</keyword>
<dbReference type="InterPro" id="IPR058647">
    <property type="entry name" value="BSH_CzcB-like"/>
</dbReference>
<feature type="compositionally biased region" description="Low complexity" evidence="2">
    <location>
        <begin position="391"/>
        <end position="408"/>
    </location>
</feature>
<dbReference type="Gene3D" id="2.40.420.20">
    <property type="match status" value="1"/>
</dbReference>
<dbReference type="Gene3D" id="2.40.30.170">
    <property type="match status" value="1"/>
</dbReference>
<proteinExistence type="inferred from homology"/>
<keyword evidence="3" id="KW-0812">Transmembrane</keyword>
<evidence type="ECO:0000256" key="2">
    <source>
        <dbReference type="SAM" id="MobiDB-lite"/>
    </source>
</evidence>
<evidence type="ECO:0000256" key="1">
    <source>
        <dbReference type="ARBA" id="ARBA00009477"/>
    </source>
</evidence>
<keyword evidence="3" id="KW-0472">Membrane</keyword>
<dbReference type="AlphaFoldDB" id="A0A5Q0BMS6"/>
<accession>A0A5Q0BMS6</accession>
<dbReference type="GO" id="GO:1990281">
    <property type="term" value="C:efflux pump complex"/>
    <property type="evidence" value="ECO:0007669"/>
    <property type="project" value="TreeGrafter"/>
</dbReference>
<feature type="domain" description="CzcB-like barrel-sandwich hybrid" evidence="5">
    <location>
        <begin position="73"/>
        <end position="208"/>
    </location>
</feature>
<evidence type="ECO:0000259" key="4">
    <source>
        <dbReference type="Pfam" id="PF25954"/>
    </source>
</evidence>
<protein>
    <submittedName>
        <fullName evidence="6">Efflux RND transporter periplasmic adaptor subunit</fullName>
    </submittedName>
</protein>
<organism evidence="6 7">
    <name type="scientific">Candidatus Methylospira mobilis</name>
    <dbReference type="NCBI Taxonomy" id="1808979"/>
    <lineage>
        <taxon>Bacteria</taxon>
        <taxon>Pseudomonadati</taxon>
        <taxon>Pseudomonadota</taxon>
        <taxon>Gammaproteobacteria</taxon>
        <taxon>Methylococcales</taxon>
        <taxon>Methylococcaceae</taxon>
        <taxon>Candidatus Methylospira</taxon>
    </lineage>
</organism>
<evidence type="ECO:0000313" key="7">
    <source>
        <dbReference type="Proteomes" id="UP000325755"/>
    </source>
</evidence>
<reference evidence="6 7" key="1">
    <citation type="submission" date="2019-09" db="EMBL/GenBank/DDBJ databases">
        <title>Ecophysiology of the spiral-shaped methanotroph Methylospira mobilis as revealed by the complete genome sequence.</title>
        <authorList>
            <person name="Oshkin I.Y."/>
            <person name="Dedysh S.N."/>
            <person name="Miroshnikov K."/>
            <person name="Danilova O.V."/>
            <person name="Hakobyan A."/>
            <person name="Liesack W."/>
        </authorList>
    </citation>
    <scope>NUCLEOTIDE SEQUENCE [LARGE SCALE GENOMIC DNA]</scope>
    <source>
        <strain evidence="6 7">Shm1</strain>
    </source>
</reference>
<gene>
    <name evidence="6" type="ORF">F6R98_13750</name>
</gene>
<comment type="similarity">
    <text evidence="1">Belongs to the membrane fusion protein (MFP) (TC 8.A.1) family.</text>
</comment>